<evidence type="ECO:0000313" key="6">
    <source>
        <dbReference type="EMBL" id="AFI85419.1"/>
    </source>
</evidence>
<evidence type="ECO:0000256" key="1">
    <source>
        <dbReference type="ARBA" id="ARBA00001946"/>
    </source>
</evidence>
<dbReference type="PANTHER" id="PTHR44757">
    <property type="entry name" value="DIGUANYLATE CYCLASE DGCP"/>
    <property type="match status" value="1"/>
</dbReference>
<dbReference type="Gene3D" id="3.30.450.350">
    <property type="entry name" value="CHASE domain"/>
    <property type="match status" value="1"/>
</dbReference>
<dbReference type="EMBL" id="CP003390">
    <property type="protein sequence ID" value="AFI85419.1"/>
    <property type="molecule type" value="Genomic_DNA"/>
</dbReference>
<dbReference type="eggNOG" id="COG3614">
    <property type="taxonomic scope" value="Bacteria"/>
</dbReference>
<dbReference type="eggNOG" id="COG2199">
    <property type="taxonomic scope" value="Bacteria"/>
</dbReference>
<proteinExistence type="predicted"/>
<dbReference type="SMART" id="SM00267">
    <property type="entry name" value="GGDEF"/>
    <property type="match status" value="1"/>
</dbReference>
<dbReference type="RefSeq" id="WP_014707780.1">
    <property type="nucleotide sequence ID" value="NC_017857.3"/>
</dbReference>
<dbReference type="Pfam" id="PF00990">
    <property type="entry name" value="GGDEF"/>
    <property type="match status" value="1"/>
</dbReference>
<dbReference type="FunFam" id="3.30.70.270:FF:000001">
    <property type="entry name" value="Diguanylate cyclase domain protein"/>
    <property type="match status" value="1"/>
</dbReference>
<dbReference type="InterPro" id="IPR013767">
    <property type="entry name" value="PAS_fold"/>
</dbReference>
<evidence type="ECO:0000256" key="5">
    <source>
        <dbReference type="ARBA" id="ARBA00023136"/>
    </source>
</evidence>
<name>I1XM00_METNJ</name>
<dbReference type="InterPro" id="IPR042240">
    <property type="entry name" value="CHASE_sf"/>
</dbReference>
<dbReference type="PROSITE" id="PS50112">
    <property type="entry name" value="PAS"/>
    <property type="match status" value="2"/>
</dbReference>
<dbReference type="SMART" id="SM01079">
    <property type="entry name" value="CHASE"/>
    <property type="match status" value="1"/>
</dbReference>
<dbReference type="PROSITE" id="PS50839">
    <property type="entry name" value="CHASE"/>
    <property type="match status" value="1"/>
</dbReference>
<dbReference type="PROSITE" id="PS50113">
    <property type="entry name" value="PAC"/>
    <property type="match status" value="3"/>
</dbReference>
<dbReference type="HOGENOM" id="CLU_000445_70_59_6"/>
<dbReference type="SMART" id="SM00086">
    <property type="entry name" value="PAC"/>
    <property type="match status" value="3"/>
</dbReference>
<dbReference type="InterPro" id="IPR052155">
    <property type="entry name" value="Biofilm_reg_signaling"/>
</dbReference>
<comment type="subcellular location">
    <subcellularLocation>
        <location evidence="2">Membrane</location>
    </subcellularLocation>
</comment>
<dbReference type="InterPro" id="IPR043128">
    <property type="entry name" value="Rev_trsase/Diguanyl_cyclase"/>
</dbReference>
<dbReference type="GO" id="GO:0007165">
    <property type="term" value="P:signal transduction"/>
    <property type="evidence" value="ECO:0007669"/>
    <property type="project" value="UniProtKB-ARBA"/>
</dbReference>
<protein>
    <submittedName>
        <fullName evidence="6">Uncharacterized protein</fullName>
    </submittedName>
</protein>
<dbReference type="GO" id="GO:0003824">
    <property type="term" value="F:catalytic activity"/>
    <property type="evidence" value="ECO:0007669"/>
    <property type="project" value="UniProtKB-ARBA"/>
</dbReference>
<dbReference type="InterPro" id="IPR006189">
    <property type="entry name" value="CHASE_dom"/>
</dbReference>
<dbReference type="InterPro" id="IPR035965">
    <property type="entry name" value="PAS-like_dom_sf"/>
</dbReference>
<accession>I1XM00</accession>
<dbReference type="STRING" id="754476.Q7A_2629"/>
<dbReference type="GO" id="GO:0006355">
    <property type="term" value="P:regulation of DNA-templated transcription"/>
    <property type="evidence" value="ECO:0007669"/>
    <property type="project" value="InterPro"/>
</dbReference>
<dbReference type="Pfam" id="PF00989">
    <property type="entry name" value="PAS"/>
    <property type="match status" value="1"/>
</dbReference>
<dbReference type="SMART" id="SM00091">
    <property type="entry name" value="PAS"/>
    <property type="match status" value="3"/>
</dbReference>
<reference evidence="6 7" key="1">
    <citation type="journal article" date="2012" name="J. Bacteriol.">
        <title>Complete genome sequences of Methylophaga sp. strain JAM1 and Methylophaga sp. strain JAM7.</title>
        <authorList>
            <person name="Villeneuve C."/>
            <person name="Martineau C."/>
            <person name="Mauffrey F."/>
            <person name="Villemur R."/>
        </authorList>
    </citation>
    <scope>NUCLEOTIDE SEQUENCE [LARGE SCALE GENOMIC DNA]</scope>
    <source>
        <strain evidence="6 7">JAM1</strain>
    </source>
</reference>
<gene>
    <name evidence="6" type="ordered locus">Q7A_2629</name>
</gene>
<dbReference type="OrthoDB" id="8553030at2"/>
<keyword evidence="3" id="KW-0812">Transmembrane</keyword>
<reference evidence="6 7" key="2">
    <citation type="journal article" date="2013" name="Int. J. Syst. Evol. Microbiol.">
        <title>Methylophaga nitratireducenticrescens sp. nov. and Methylophaga frappieri sp. nov., isolated from the biofilm of the methanol-fed denitrification system treating the seawater at the Montreal Biodome.</title>
        <authorList>
            <person name="Villeneuve C."/>
            <person name="Martineau C."/>
            <person name="Mauffrey F."/>
            <person name="Villemur R."/>
        </authorList>
    </citation>
    <scope>NUCLEOTIDE SEQUENCE [LARGE SCALE GENOMIC DNA]</scope>
    <source>
        <strain evidence="6 7">JAM1</strain>
    </source>
</reference>
<dbReference type="Pfam" id="PF03924">
    <property type="entry name" value="CHASE"/>
    <property type="match status" value="1"/>
</dbReference>
<dbReference type="InterPro" id="IPR000014">
    <property type="entry name" value="PAS"/>
</dbReference>
<organism evidence="6 7">
    <name type="scientific">Methylophaga nitratireducenticrescens</name>
    <dbReference type="NCBI Taxonomy" id="754476"/>
    <lineage>
        <taxon>Bacteria</taxon>
        <taxon>Pseudomonadati</taxon>
        <taxon>Pseudomonadota</taxon>
        <taxon>Gammaproteobacteria</taxon>
        <taxon>Thiotrichales</taxon>
        <taxon>Piscirickettsiaceae</taxon>
        <taxon>Methylophaga</taxon>
    </lineage>
</organism>
<evidence type="ECO:0000256" key="4">
    <source>
        <dbReference type="ARBA" id="ARBA00022989"/>
    </source>
</evidence>
<dbReference type="KEGG" id="mej:Q7A_2629"/>
<dbReference type="PANTHER" id="PTHR44757:SF2">
    <property type="entry name" value="BIOFILM ARCHITECTURE MAINTENANCE PROTEIN MBAA"/>
    <property type="match status" value="1"/>
</dbReference>
<dbReference type="InterPro" id="IPR000700">
    <property type="entry name" value="PAS-assoc_C"/>
</dbReference>
<dbReference type="PROSITE" id="PS50887">
    <property type="entry name" value="GGDEF"/>
    <property type="match status" value="1"/>
</dbReference>
<sequence>MAEFDIYPLNNEFVHSTYALLMELVIRTNQSLLLKPFTLVTSFVAFLFGLVLTFFVAGEMAETESVRLEAAYNVTFNQAVDAVVGKINAYEEMLRATQGLFYVSPDLSREDFANFYQSLKLEENYPGIQGLGYVVALSPEQKQTHINAVRQSGMLDYDIYPQGVRDEYTSNLYIEPVTKKNMLALGFDMYTDTSRREAMDRAVNTRKASITEKVFLKQDGSDSTINGLLMYLPVYIDASESDVAIEHRTIHSGWVYAVFRIDDVLQDVLVTHKNVGLVNIYDDGAEKSESLLFSLPGIASEDSFSLQKSYEVGGRTWSFVGQPDREFADSILRNYTLITWIIGIVISLLFALVIAAIAKSRANAIRIASQMTKSYRQNARRLALATEAAEIAIWEWDVETNIIMFDSMASTVFGLTSSTEQMDYAEFEKLIHEADLLPFRVAVEQSIQQHKSFEVRSRIHHGSEIRMIHTSAELYFNDAGQLLSLVGVSYDITEDWQHQKMILETEQRWKHALEGSGAGVWDWDVANNVVVFSDKLLDMLGYAPGEIIGQMEHWLKLIHPQDIERVTADINWMFSGEKPEYRNEHRILSKDGSWKWMLGSATVAERDTQGNPVRVIGTKTDISWRKQAELALQQSEERFRNAFDTAAIGMAIVGLDGRWLEVNGALCRMLGYSEEELMDKTFVDVTHPDDLDLDLEYVRKLLNGDLEHYQMEKRYFHKTGDVIFVLLSVSLVRNENGEVIHFISQIEDVTARKSESDRIRQMAYHDTLTGLPNRRLFDDHISHTLAHAKRVGYPIALMFVDVDHFKQINDTHGHDVGDVILKSVADRMTHCLRQTDTLSRVGGDEFVILLTELKKPDDAKLVAEHILETVSQPLHVNTHDFCITLSIGVAIFPGDAENETVSELTKKADLALYEVKSAGRNGVHVFGANHLMAQPDFPK</sequence>
<comment type="cofactor">
    <cofactor evidence="1">
        <name>Mg(2+)</name>
        <dbReference type="ChEBI" id="CHEBI:18420"/>
    </cofactor>
</comment>
<evidence type="ECO:0000256" key="2">
    <source>
        <dbReference type="ARBA" id="ARBA00004370"/>
    </source>
</evidence>
<dbReference type="Pfam" id="PF08447">
    <property type="entry name" value="PAS_3"/>
    <property type="match status" value="1"/>
</dbReference>
<dbReference type="GO" id="GO:0016020">
    <property type="term" value="C:membrane"/>
    <property type="evidence" value="ECO:0007669"/>
    <property type="project" value="UniProtKB-SubCell"/>
</dbReference>
<dbReference type="Proteomes" id="UP000009144">
    <property type="component" value="Chromosome"/>
</dbReference>
<keyword evidence="4" id="KW-1133">Transmembrane helix</keyword>
<dbReference type="CDD" id="cd01949">
    <property type="entry name" value="GGDEF"/>
    <property type="match status" value="1"/>
</dbReference>
<dbReference type="InterPro" id="IPR000160">
    <property type="entry name" value="GGDEF_dom"/>
</dbReference>
<dbReference type="NCBIfam" id="TIGR00229">
    <property type="entry name" value="sensory_box"/>
    <property type="match status" value="2"/>
</dbReference>
<dbReference type="Gene3D" id="3.30.450.20">
    <property type="entry name" value="PAS domain"/>
    <property type="match status" value="3"/>
</dbReference>
<evidence type="ECO:0000313" key="7">
    <source>
        <dbReference type="Proteomes" id="UP000009144"/>
    </source>
</evidence>
<dbReference type="SUPFAM" id="SSF55073">
    <property type="entry name" value="Nucleotide cyclase"/>
    <property type="match status" value="1"/>
</dbReference>
<evidence type="ECO:0000256" key="3">
    <source>
        <dbReference type="ARBA" id="ARBA00022692"/>
    </source>
</evidence>
<dbReference type="InterPro" id="IPR029787">
    <property type="entry name" value="Nucleotide_cyclase"/>
</dbReference>
<dbReference type="NCBIfam" id="TIGR00254">
    <property type="entry name" value="GGDEF"/>
    <property type="match status" value="1"/>
</dbReference>
<keyword evidence="7" id="KW-1185">Reference proteome</keyword>
<dbReference type="InterPro" id="IPR001610">
    <property type="entry name" value="PAC"/>
</dbReference>
<dbReference type="CDD" id="cd00130">
    <property type="entry name" value="PAS"/>
    <property type="match status" value="3"/>
</dbReference>
<dbReference type="AlphaFoldDB" id="I1XM00"/>
<dbReference type="InterPro" id="IPR013655">
    <property type="entry name" value="PAS_fold_3"/>
</dbReference>
<dbReference type="Gene3D" id="3.30.70.270">
    <property type="match status" value="1"/>
</dbReference>
<keyword evidence="5" id="KW-0472">Membrane</keyword>
<dbReference type="PATRIC" id="fig|754476.3.peg.2579"/>
<dbReference type="SUPFAM" id="SSF55785">
    <property type="entry name" value="PYP-like sensor domain (PAS domain)"/>
    <property type="match status" value="3"/>
</dbReference>
<dbReference type="eggNOG" id="COG2202">
    <property type="taxonomic scope" value="Bacteria"/>
</dbReference>